<evidence type="ECO:0000313" key="2">
    <source>
        <dbReference type="EMBL" id="JAD69930.1"/>
    </source>
</evidence>
<dbReference type="AlphaFoldDB" id="A0A0A9C945"/>
<proteinExistence type="predicted"/>
<accession>A0A0A9C945</accession>
<organism evidence="2">
    <name type="scientific">Arundo donax</name>
    <name type="common">Giant reed</name>
    <name type="synonym">Donax arundinaceus</name>
    <dbReference type="NCBI Taxonomy" id="35708"/>
    <lineage>
        <taxon>Eukaryota</taxon>
        <taxon>Viridiplantae</taxon>
        <taxon>Streptophyta</taxon>
        <taxon>Embryophyta</taxon>
        <taxon>Tracheophyta</taxon>
        <taxon>Spermatophyta</taxon>
        <taxon>Magnoliopsida</taxon>
        <taxon>Liliopsida</taxon>
        <taxon>Poales</taxon>
        <taxon>Poaceae</taxon>
        <taxon>PACMAD clade</taxon>
        <taxon>Arundinoideae</taxon>
        <taxon>Arundineae</taxon>
        <taxon>Arundo</taxon>
    </lineage>
</organism>
<protein>
    <submittedName>
        <fullName evidence="2">Uncharacterized protein</fullName>
    </submittedName>
</protein>
<name>A0A0A9C945_ARUDO</name>
<evidence type="ECO:0000256" key="1">
    <source>
        <dbReference type="SAM" id="MobiDB-lite"/>
    </source>
</evidence>
<sequence>MGGLWPRFSRIPAHGGGGDAGKAPNSRKVRNREQDGKID</sequence>
<dbReference type="EMBL" id="GBRH01227965">
    <property type="protein sequence ID" value="JAD69930.1"/>
    <property type="molecule type" value="Transcribed_RNA"/>
</dbReference>
<reference evidence="2" key="1">
    <citation type="submission" date="2014-09" db="EMBL/GenBank/DDBJ databases">
        <authorList>
            <person name="Magalhaes I.L.F."/>
            <person name="Oliveira U."/>
            <person name="Santos F.R."/>
            <person name="Vidigal T.H.D.A."/>
            <person name="Brescovit A.D."/>
            <person name="Santos A.J."/>
        </authorList>
    </citation>
    <scope>NUCLEOTIDE SEQUENCE</scope>
    <source>
        <tissue evidence="2">Shoot tissue taken approximately 20 cm above the soil surface</tissue>
    </source>
</reference>
<reference evidence="2" key="2">
    <citation type="journal article" date="2015" name="Data Brief">
        <title>Shoot transcriptome of the giant reed, Arundo donax.</title>
        <authorList>
            <person name="Barrero R.A."/>
            <person name="Guerrero F.D."/>
            <person name="Moolhuijzen P."/>
            <person name="Goolsby J.A."/>
            <person name="Tidwell J."/>
            <person name="Bellgard S.E."/>
            <person name="Bellgard M.I."/>
        </authorList>
    </citation>
    <scope>NUCLEOTIDE SEQUENCE</scope>
    <source>
        <tissue evidence="2">Shoot tissue taken approximately 20 cm above the soil surface</tissue>
    </source>
</reference>
<feature type="region of interest" description="Disordered" evidence="1">
    <location>
        <begin position="1"/>
        <end position="39"/>
    </location>
</feature>